<dbReference type="GO" id="GO:0030968">
    <property type="term" value="P:endoplasmic reticulum unfolded protein response"/>
    <property type="evidence" value="ECO:0007669"/>
    <property type="project" value="TreeGrafter"/>
</dbReference>
<keyword evidence="3" id="KW-0472">Membrane</keyword>
<dbReference type="Pfam" id="PF00400">
    <property type="entry name" value="WD40"/>
    <property type="match status" value="1"/>
</dbReference>
<evidence type="ECO:0008006" key="5">
    <source>
        <dbReference type="Google" id="ProtNLM"/>
    </source>
</evidence>
<dbReference type="InterPro" id="IPR001680">
    <property type="entry name" value="WD40_rpt"/>
</dbReference>
<protein>
    <recommendedName>
        <fullName evidence="5">Anaphase-promoting complex subunit 4 WD40 domain-containing protein</fullName>
    </recommendedName>
</protein>
<dbReference type="InterPro" id="IPR042410">
    <property type="entry name" value="WBSCR13"/>
</dbReference>
<feature type="compositionally biased region" description="Basic and acidic residues" evidence="2">
    <location>
        <begin position="36"/>
        <end position="52"/>
    </location>
</feature>
<dbReference type="Gene3D" id="2.130.10.10">
    <property type="entry name" value="YVTN repeat-like/Quinoprotein amine dehydrogenase"/>
    <property type="match status" value="2"/>
</dbReference>
<evidence type="ECO:0000256" key="1">
    <source>
        <dbReference type="PROSITE-ProRule" id="PRU00221"/>
    </source>
</evidence>
<dbReference type="SMART" id="SM00320">
    <property type="entry name" value="WD40"/>
    <property type="match status" value="5"/>
</dbReference>
<keyword evidence="1" id="KW-0853">WD repeat</keyword>
<reference evidence="4" key="1">
    <citation type="submission" date="2021-01" db="EMBL/GenBank/DDBJ databases">
        <authorList>
            <person name="Corre E."/>
            <person name="Pelletier E."/>
            <person name="Niang G."/>
            <person name="Scheremetjew M."/>
            <person name="Finn R."/>
            <person name="Kale V."/>
            <person name="Holt S."/>
            <person name="Cochrane G."/>
            <person name="Meng A."/>
            <person name="Brown T."/>
            <person name="Cohen L."/>
        </authorList>
    </citation>
    <scope>NUCLEOTIDE SEQUENCE</scope>
    <source>
        <strain evidence="4">CCMP3346</strain>
    </source>
</reference>
<dbReference type="PROSITE" id="PS50294">
    <property type="entry name" value="WD_REPEATS_REGION"/>
    <property type="match status" value="1"/>
</dbReference>
<accession>A0A7S1P488</accession>
<evidence type="ECO:0000313" key="4">
    <source>
        <dbReference type="EMBL" id="CAD9055994.1"/>
    </source>
</evidence>
<organism evidence="4">
    <name type="scientific">Vitrella brassicaformis</name>
    <dbReference type="NCBI Taxonomy" id="1169539"/>
    <lineage>
        <taxon>Eukaryota</taxon>
        <taxon>Sar</taxon>
        <taxon>Alveolata</taxon>
        <taxon>Colpodellida</taxon>
        <taxon>Vitrellaceae</taxon>
        <taxon>Vitrella</taxon>
    </lineage>
</organism>
<dbReference type="GO" id="GO:0005783">
    <property type="term" value="C:endoplasmic reticulum"/>
    <property type="evidence" value="ECO:0007669"/>
    <property type="project" value="TreeGrafter"/>
</dbReference>
<feature type="transmembrane region" description="Helical" evidence="3">
    <location>
        <begin position="6"/>
        <end position="27"/>
    </location>
</feature>
<evidence type="ECO:0000256" key="3">
    <source>
        <dbReference type="SAM" id="Phobius"/>
    </source>
</evidence>
<keyword evidence="3" id="KW-1133">Transmembrane helix</keyword>
<dbReference type="PROSITE" id="PS50082">
    <property type="entry name" value="WD_REPEATS_2"/>
    <property type="match status" value="1"/>
</dbReference>
<dbReference type="AlphaFoldDB" id="A0A7S1P488"/>
<proteinExistence type="predicted"/>
<gene>
    <name evidence="4" type="ORF">VBRA1451_LOCUS11059</name>
</gene>
<dbReference type="InterPro" id="IPR036322">
    <property type="entry name" value="WD40_repeat_dom_sf"/>
</dbReference>
<name>A0A7S1P488_9ALVE</name>
<dbReference type="SUPFAM" id="SSF50978">
    <property type="entry name" value="WD40 repeat-like"/>
    <property type="match status" value="1"/>
</dbReference>
<sequence length="420" mass="46312">MVTTDMVLTLFFTAVGIGVFVLVFFMMRGDKARWRSKQEKAKSEMEQQHREAAGAGKGGGGRKGKGSLQKGAAAKAIGKPGKAAAEKATHHPLYVNNLKGFAGEIYCVVIDNVSSQICVACGDRTLRVFTIDKSKPIEEAMQNPPYARGNIEADSASACDFTADGQQVVAAMMQSRCLAVHRIAKDPAKGKAMQVVYRTEQPVHKNEVKFLSASKGKWVVTASCDDDTDVKIWSYRGELLASYDTKQVRNYFTTTSLLDGRFVGVAAWSPGIKIMEVTSKNQEFSKLSRAMDLKTDRGANAVAFYPDHKKAIIATKDAALALWTIDVRYHMSEDPRKLHTHQEDDPMFKNWTALAVTPDCSRLVAVAERHIKIFSLPKFECVDKVEDAHQSPILTLAMAPDGHFFATGAADHKPRIWRIP</sequence>
<evidence type="ECO:0000256" key="2">
    <source>
        <dbReference type="SAM" id="MobiDB-lite"/>
    </source>
</evidence>
<keyword evidence="3" id="KW-0812">Transmembrane</keyword>
<dbReference type="PANTHER" id="PTHR44321:SF1">
    <property type="entry name" value="TRANSDUCIN BETA-LIKE PROTEIN 2"/>
    <property type="match status" value="1"/>
</dbReference>
<dbReference type="PANTHER" id="PTHR44321">
    <property type="entry name" value="TRANSDUCIN BETA-LIKE PROTEIN 2"/>
    <property type="match status" value="1"/>
</dbReference>
<dbReference type="EMBL" id="HBGB01019080">
    <property type="protein sequence ID" value="CAD9055994.1"/>
    <property type="molecule type" value="Transcribed_RNA"/>
</dbReference>
<feature type="region of interest" description="Disordered" evidence="2">
    <location>
        <begin position="36"/>
        <end position="71"/>
    </location>
</feature>
<feature type="repeat" description="WD" evidence="1">
    <location>
        <begin position="386"/>
        <end position="420"/>
    </location>
</feature>
<dbReference type="InterPro" id="IPR015943">
    <property type="entry name" value="WD40/YVTN_repeat-like_dom_sf"/>
</dbReference>